<evidence type="ECO:0008006" key="4">
    <source>
        <dbReference type="Google" id="ProtNLM"/>
    </source>
</evidence>
<organism evidence="2 3">
    <name type="scientific">Nitrococcus mobilis Nb-231</name>
    <dbReference type="NCBI Taxonomy" id="314278"/>
    <lineage>
        <taxon>Bacteria</taxon>
        <taxon>Pseudomonadati</taxon>
        <taxon>Pseudomonadota</taxon>
        <taxon>Gammaproteobacteria</taxon>
        <taxon>Chromatiales</taxon>
        <taxon>Ectothiorhodospiraceae</taxon>
        <taxon>Nitrococcus</taxon>
    </lineage>
</organism>
<reference evidence="2 3" key="1">
    <citation type="submission" date="2006-02" db="EMBL/GenBank/DDBJ databases">
        <authorList>
            <person name="Waterbury J."/>
            <person name="Ferriera S."/>
            <person name="Johnson J."/>
            <person name="Kravitz S."/>
            <person name="Halpern A."/>
            <person name="Remington K."/>
            <person name="Beeson K."/>
            <person name="Tran B."/>
            <person name="Rogers Y.-H."/>
            <person name="Friedman R."/>
            <person name="Venter J.C."/>
        </authorList>
    </citation>
    <scope>NUCLEOTIDE SEQUENCE [LARGE SCALE GENOMIC DNA]</scope>
    <source>
        <strain evidence="2 3">Nb-231</strain>
    </source>
</reference>
<dbReference type="EMBL" id="AAOF01000013">
    <property type="protein sequence ID" value="EAR21045.1"/>
    <property type="molecule type" value="Genomic_DNA"/>
</dbReference>
<dbReference type="RefSeq" id="WP_005001137.1">
    <property type="nucleotide sequence ID" value="NZ_CH672427.1"/>
</dbReference>
<dbReference type="eggNOG" id="COG2801">
    <property type="taxonomic scope" value="Bacteria"/>
</dbReference>
<feature type="region of interest" description="Disordered" evidence="1">
    <location>
        <begin position="48"/>
        <end position="68"/>
    </location>
</feature>
<sequence length="68" mass="7801">MVPLTLHPLVRTTLRTRVEIKAEAPDQSDQTLARLYGVAAPTVRKWRERECTTDRSQPREKARGRACL</sequence>
<protein>
    <recommendedName>
        <fullName evidence="4">Transposase</fullName>
    </recommendedName>
</protein>
<accession>A4BTE3</accession>
<keyword evidence="3" id="KW-1185">Reference proteome</keyword>
<evidence type="ECO:0000313" key="2">
    <source>
        <dbReference type="EMBL" id="EAR21045.1"/>
    </source>
</evidence>
<gene>
    <name evidence="2" type="ORF">NB231_07742</name>
</gene>
<evidence type="ECO:0000256" key="1">
    <source>
        <dbReference type="SAM" id="MobiDB-lite"/>
    </source>
</evidence>
<comment type="caution">
    <text evidence="2">The sequence shown here is derived from an EMBL/GenBank/DDBJ whole genome shotgun (WGS) entry which is preliminary data.</text>
</comment>
<dbReference type="AlphaFoldDB" id="A4BTE3"/>
<evidence type="ECO:0000313" key="3">
    <source>
        <dbReference type="Proteomes" id="UP000003374"/>
    </source>
</evidence>
<name>A4BTE3_9GAMM</name>
<proteinExistence type="predicted"/>
<dbReference type="HOGENOM" id="CLU_2789706_0_0_6"/>
<dbReference type="Proteomes" id="UP000003374">
    <property type="component" value="Unassembled WGS sequence"/>
</dbReference>